<protein>
    <submittedName>
        <fullName evidence="1">Uncharacterized protein</fullName>
    </submittedName>
</protein>
<evidence type="ECO:0000313" key="1">
    <source>
        <dbReference type="EMBL" id="KAI3353794.1"/>
    </source>
</evidence>
<proteinExistence type="predicted"/>
<sequence length="554" mass="56912">MMEECAQRILSDSHSCLLHPAAGHNASPASLVQAVSSHVTVQVEGHVTPGPESAANDVLQAFMEINVSWHVSLVPGARGASVNASAKRSLWAVTQSLVNVRVRPASLETTVKRLPVLTSRMFYLGPQCARTAFTVLTVARCASAGTVPAATTSQEPAYAPPAGQDHTAFWDALRVIMGSSAVRDVSVRMEPGVTTSPGDAAARPGGLESAANCPAFRGPTALPVPDGASARPGCPVTMRQGAVGAQPDSRGLAVKNDVERGLSGQTASPDAAASMVVAVTSGLGLATVLLASSELTVAQVVRVGTMGRTVQSCAPVGREGSATQPPGGVSVPPVRWDSPASKHVRGGATACSAETRVAVTTGACVTQSTGLANADWAGLDPAVTQGKYGLDCAQDCSCLNNGTCDRFTGTCSCPAGNYGHSCQHSTQTLTYDGDKVTGCPSGFFGVNCARTCDCKVGQTCDHVTGQCVCPPGYYGSQCQRYCGGDRFGPDCSLPCQCSPTGPAVMGSVDGACAHSPGWAPPVVKLYEIPDLPTPSDMELRALMSHSLIYSMSKE</sequence>
<accession>A0ACB8VE05</accession>
<reference evidence="1" key="1">
    <citation type="submission" date="2022-04" db="EMBL/GenBank/DDBJ databases">
        <title>Jade perch genome.</title>
        <authorList>
            <person name="Chao B."/>
        </authorList>
    </citation>
    <scope>NUCLEOTIDE SEQUENCE</scope>
    <source>
        <strain evidence="1">CB-2022</strain>
    </source>
</reference>
<evidence type="ECO:0000313" key="2">
    <source>
        <dbReference type="Proteomes" id="UP000831701"/>
    </source>
</evidence>
<dbReference type="Proteomes" id="UP000831701">
    <property type="component" value="Chromosome 22"/>
</dbReference>
<gene>
    <name evidence="1" type="ORF">L3Q82_005018</name>
</gene>
<comment type="caution">
    <text evidence="1">The sequence shown here is derived from an EMBL/GenBank/DDBJ whole genome shotgun (WGS) entry which is preliminary data.</text>
</comment>
<keyword evidence="2" id="KW-1185">Reference proteome</keyword>
<name>A0ACB8VE05_9TELE</name>
<organism evidence="1 2">
    <name type="scientific">Scortum barcoo</name>
    <name type="common">barcoo grunter</name>
    <dbReference type="NCBI Taxonomy" id="214431"/>
    <lineage>
        <taxon>Eukaryota</taxon>
        <taxon>Metazoa</taxon>
        <taxon>Chordata</taxon>
        <taxon>Craniata</taxon>
        <taxon>Vertebrata</taxon>
        <taxon>Euteleostomi</taxon>
        <taxon>Actinopterygii</taxon>
        <taxon>Neopterygii</taxon>
        <taxon>Teleostei</taxon>
        <taxon>Neoteleostei</taxon>
        <taxon>Acanthomorphata</taxon>
        <taxon>Eupercaria</taxon>
        <taxon>Centrarchiformes</taxon>
        <taxon>Terapontoidei</taxon>
        <taxon>Terapontidae</taxon>
        <taxon>Scortum</taxon>
    </lineage>
</organism>
<dbReference type="EMBL" id="CM041552">
    <property type="protein sequence ID" value="KAI3353794.1"/>
    <property type="molecule type" value="Genomic_DNA"/>
</dbReference>